<dbReference type="Proteomes" id="UP000323011">
    <property type="component" value="Unassembled WGS sequence"/>
</dbReference>
<dbReference type="Proteomes" id="UP000324907">
    <property type="component" value="Unassembled WGS sequence"/>
</dbReference>
<dbReference type="AlphaFoldDB" id="A0A5A8CM09"/>
<reference evidence="4 5" key="1">
    <citation type="submission" date="2019-07" db="EMBL/GenBank/DDBJ databases">
        <title>Genomes of Cafeteria roenbergensis.</title>
        <authorList>
            <person name="Fischer M.G."/>
            <person name="Hackl T."/>
            <person name="Roman M."/>
        </authorList>
    </citation>
    <scope>NUCLEOTIDE SEQUENCE [LARGE SCALE GENOMIC DNA]</scope>
    <source>
        <strain evidence="3 4">BVI</strain>
        <strain evidence="2 5">RCC970-E3</strain>
    </source>
</reference>
<accession>A0A5A8CM09</accession>
<proteinExistence type="predicted"/>
<evidence type="ECO:0000313" key="4">
    <source>
        <dbReference type="Proteomes" id="UP000323011"/>
    </source>
</evidence>
<evidence type="ECO:0000313" key="2">
    <source>
        <dbReference type="EMBL" id="KAA0153951.1"/>
    </source>
</evidence>
<gene>
    <name evidence="2" type="ORF">FNF28_06893</name>
    <name evidence="3" type="ORF">FNF29_02698</name>
</gene>
<evidence type="ECO:0000313" key="3">
    <source>
        <dbReference type="EMBL" id="KAA0154075.1"/>
    </source>
</evidence>
<evidence type="ECO:0000313" key="5">
    <source>
        <dbReference type="Proteomes" id="UP000324907"/>
    </source>
</evidence>
<organism evidence="3 4">
    <name type="scientific">Cafeteria roenbergensis</name>
    <name type="common">Marine flagellate</name>
    <dbReference type="NCBI Taxonomy" id="33653"/>
    <lineage>
        <taxon>Eukaryota</taxon>
        <taxon>Sar</taxon>
        <taxon>Stramenopiles</taxon>
        <taxon>Bigyra</taxon>
        <taxon>Opalozoa</taxon>
        <taxon>Bicosoecida</taxon>
        <taxon>Cafeteriaceae</taxon>
        <taxon>Cafeteria</taxon>
    </lineage>
</organism>
<protein>
    <submittedName>
        <fullName evidence="3">Uncharacterized protein</fullName>
    </submittedName>
</protein>
<comment type="caution">
    <text evidence="3">The sequence shown here is derived from an EMBL/GenBank/DDBJ whole genome shotgun (WGS) entry which is preliminary data.</text>
</comment>
<dbReference type="EMBL" id="VLTL01000194">
    <property type="protein sequence ID" value="KAA0153951.1"/>
    <property type="molecule type" value="Genomic_DNA"/>
</dbReference>
<name>A0A5A8CM09_CAFRO</name>
<sequence length="407" mass="41884">MLRVARLADADPRVASLAGVLHDALAAEGTPAAARAVSQLRLFLGNGLASRVVPSVKARKSKRRPGKGKVLQRVRRLLRGASARVAQVNDSGEEVGKAAGSGAAAAVDSEVLEAAKAQALQDGLGLAVAMEQLVSLTAGALSDERLRLPGLTGIEGSLAPDADLRAGTVLLSNAVAEAPGRAVFVLLGAESRDKDPATGRELVTFRALCVNRPLPATVAEVLPDLQVGPLRSGYLFFGGADDEGVYILHPHAALPGATQLADDGSLAAGVAIADAAAALQDGEAQAAEFKVVRGSTLLHYDVEADDFVEAPGALAVRGDAVAGLALAPALLEGSARHRGDANAWYEHDKFFHQDVVWREAMTRLSGDCPSLAEMHPSVVEMARAAMGAADAPEEDPEAVADGAQARA</sequence>
<feature type="region of interest" description="Disordered" evidence="1">
    <location>
        <begin position="386"/>
        <end position="407"/>
    </location>
</feature>
<dbReference type="EMBL" id="VLTN01000013">
    <property type="protein sequence ID" value="KAA0154075.1"/>
    <property type="molecule type" value="Genomic_DNA"/>
</dbReference>
<keyword evidence="4" id="KW-1185">Reference proteome</keyword>
<evidence type="ECO:0000256" key="1">
    <source>
        <dbReference type="SAM" id="MobiDB-lite"/>
    </source>
</evidence>